<dbReference type="PIRSF" id="PIRSF006221">
    <property type="entry name" value="Ketosamine-3-kinase"/>
    <property type="match status" value="1"/>
</dbReference>
<dbReference type="RefSeq" id="XP_025376535.1">
    <property type="nucleotide sequence ID" value="XM_025518873.1"/>
</dbReference>
<feature type="non-terminal residue" evidence="3">
    <location>
        <position position="301"/>
    </location>
</feature>
<dbReference type="EMBL" id="KZ819637">
    <property type="protein sequence ID" value="PWN89337.1"/>
    <property type="molecule type" value="Genomic_DNA"/>
</dbReference>
<dbReference type="GeneID" id="37040789"/>
<accession>A0A316YIT7</accession>
<name>A0A316YIT7_9BASI</name>
<dbReference type="AlphaFoldDB" id="A0A316YIT7"/>
<protein>
    <recommendedName>
        <fullName evidence="1">protein-ribulosamine 3-kinase</fullName>
        <ecNumber evidence="1">2.7.1.172</ecNumber>
    </recommendedName>
</protein>
<proteinExistence type="predicted"/>
<evidence type="ECO:0000256" key="1">
    <source>
        <dbReference type="ARBA" id="ARBA00011961"/>
    </source>
</evidence>
<dbReference type="PANTHER" id="PTHR12149">
    <property type="entry name" value="FRUCTOSAMINE 3 KINASE-RELATED PROTEIN"/>
    <property type="match status" value="1"/>
</dbReference>
<organism evidence="3 4">
    <name type="scientific">Acaromyces ingoldii</name>
    <dbReference type="NCBI Taxonomy" id="215250"/>
    <lineage>
        <taxon>Eukaryota</taxon>
        <taxon>Fungi</taxon>
        <taxon>Dikarya</taxon>
        <taxon>Basidiomycota</taxon>
        <taxon>Ustilaginomycotina</taxon>
        <taxon>Exobasidiomycetes</taxon>
        <taxon>Exobasidiales</taxon>
        <taxon>Cryptobasidiaceae</taxon>
        <taxon>Acaromyces</taxon>
    </lineage>
</organism>
<keyword evidence="3" id="KW-0418">Kinase</keyword>
<dbReference type="STRING" id="215250.A0A316YIT7"/>
<comment type="catalytic activity">
    <reaction evidence="2">
        <text>N(6)-D-ribulosyl-L-lysyl-[protein] + ATP = N(6)-(3-O-phospho-D-ribulosyl)-L-lysyl-[protein] + ADP + H(+)</text>
        <dbReference type="Rhea" id="RHEA:48432"/>
        <dbReference type="Rhea" id="RHEA-COMP:12103"/>
        <dbReference type="Rhea" id="RHEA-COMP:12104"/>
        <dbReference type="ChEBI" id="CHEBI:15378"/>
        <dbReference type="ChEBI" id="CHEBI:30616"/>
        <dbReference type="ChEBI" id="CHEBI:90418"/>
        <dbReference type="ChEBI" id="CHEBI:90420"/>
        <dbReference type="ChEBI" id="CHEBI:456216"/>
        <dbReference type="EC" id="2.7.1.172"/>
    </reaction>
    <physiologicalReaction direction="left-to-right" evidence="2">
        <dbReference type="Rhea" id="RHEA:48433"/>
    </physiologicalReaction>
</comment>
<dbReference type="PANTHER" id="PTHR12149:SF8">
    <property type="entry name" value="PROTEIN-RIBULOSAMINE 3-KINASE"/>
    <property type="match status" value="1"/>
</dbReference>
<keyword evidence="4" id="KW-1185">Reference proteome</keyword>
<evidence type="ECO:0000313" key="3">
    <source>
        <dbReference type="EMBL" id="PWN89337.1"/>
    </source>
</evidence>
<dbReference type="EC" id="2.7.1.172" evidence="1"/>
<dbReference type="Gene3D" id="3.90.1200.10">
    <property type="match status" value="1"/>
</dbReference>
<reference evidence="3 4" key="1">
    <citation type="journal article" date="2018" name="Mol. Biol. Evol.">
        <title>Broad Genomic Sampling Reveals a Smut Pathogenic Ancestry of the Fungal Clade Ustilaginomycotina.</title>
        <authorList>
            <person name="Kijpornyongpan T."/>
            <person name="Mondo S.J."/>
            <person name="Barry K."/>
            <person name="Sandor L."/>
            <person name="Lee J."/>
            <person name="Lipzen A."/>
            <person name="Pangilinan J."/>
            <person name="LaButti K."/>
            <person name="Hainaut M."/>
            <person name="Henrissat B."/>
            <person name="Grigoriev I.V."/>
            <person name="Spatafora J.W."/>
            <person name="Aime M.C."/>
        </authorList>
    </citation>
    <scope>NUCLEOTIDE SEQUENCE [LARGE SCALE GENOMIC DNA]</scope>
    <source>
        <strain evidence="3 4">MCA 4198</strain>
    </source>
</reference>
<dbReference type="GO" id="GO:0102193">
    <property type="term" value="F:protein-ribulosamine 3-kinase activity"/>
    <property type="evidence" value="ECO:0007669"/>
    <property type="project" value="UniProtKB-EC"/>
</dbReference>
<gene>
    <name evidence="3" type="ORF">FA10DRAFT_231808</name>
</gene>
<evidence type="ECO:0000256" key="2">
    <source>
        <dbReference type="ARBA" id="ARBA00048655"/>
    </source>
</evidence>
<keyword evidence="3" id="KW-0808">Transferase</keyword>
<dbReference type="InterPro" id="IPR011009">
    <property type="entry name" value="Kinase-like_dom_sf"/>
</dbReference>
<evidence type="ECO:0000313" key="4">
    <source>
        <dbReference type="Proteomes" id="UP000245768"/>
    </source>
</evidence>
<dbReference type="GO" id="GO:0016301">
    <property type="term" value="F:kinase activity"/>
    <property type="evidence" value="ECO:0007669"/>
    <property type="project" value="UniProtKB-KW"/>
</dbReference>
<sequence>MALDAVLLDVLKRHCSALGDTFTAQGGSKVLCRPSNRVVFAKTGRADQVLGEAESLDAMYRASQAAGHKETLIPTIHAFGKTQDGSRGFLVTDYKDLQSSLGKQAQRTLGRKLAEMHRHGTSDNGMYGFSRPTHCGETEQDNTWTASWPEFWADRRIGDLVRRSGDAELAKLEVQLREKVYPLIFNDEAMRSVRPSIIHGDLWSGNSGTDHDTGEPIIFDPSSSYSHNEAELGIMRMFGGYSSDFFDSYHEVMPKAQPYYAERIEMYEAYHHLNHFVIFGGSYKSGTVRIFKKLIAWAEKE</sequence>
<dbReference type="Proteomes" id="UP000245768">
    <property type="component" value="Unassembled WGS sequence"/>
</dbReference>
<dbReference type="OrthoDB" id="5772781at2759"/>
<dbReference type="Pfam" id="PF03881">
    <property type="entry name" value="Fructosamin_kin"/>
    <property type="match status" value="1"/>
</dbReference>
<dbReference type="InterPro" id="IPR016477">
    <property type="entry name" value="Fructo-/Ketosamine-3-kinase"/>
</dbReference>
<dbReference type="InParanoid" id="A0A316YIT7"/>
<dbReference type="SUPFAM" id="SSF56112">
    <property type="entry name" value="Protein kinase-like (PK-like)"/>
    <property type="match status" value="1"/>
</dbReference>